<evidence type="ECO:0000313" key="2">
    <source>
        <dbReference type="Proteomes" id="UP000244571"/>
    </source>
</evidence>
<sequence>MVKVASHSSQTTLYPTSIHARTDTINQLLRNIRAALQHIRLIAEQLKGVDRWGTSAMKWT</sequence>
<name>A0A2R4XJT0_9BURK</name>
<dbReference type="AlphaFoldDB" id="A0A2R4XJT0"/>
<reference evidence="1 2" key="1">
    <citation type="submission" date="2018-04" db="EMBL/GenBank/DDBJ databases">
        <title>Bordetella sp. HZ20 isolated from seawater.</title>
        <authorList>
            <person name="Sun C."/>
        </authorList>
    </citation>
    <scope>NUCLEOTIDE SEQUENCE [LARGE SCALE GENOMIC DNA]</scope>
    <source>
        <strain evidence="1 2">HZ20</strain>
    </source>
</reference>
<dbReference type="EMBL" id="CP028901">
    <property type="protein sequence ID" value="AWB34023.1"/>
    <property type="molecule type" value="Genomic_DNA"/>
</dbReference>
<proteinExistence type="predicted"/>
<evidence type="ECO:0000313" key="1">
    <source>
        <dbReference type="EMBL" id="AWB34023.1"/>
    </source>
</evidence>
<dbReference type="Proteomes" id="UP000244571">
    <property type="component" value="Chromosome"/>
</dbReference>
<organism evidence="1 2">
    <name type="scientific">Orrella marina</name>
    <dbReference type="NCBI Taxonomy" id="2163011"/>
    <lineage>
        <taxon>Bacteria</taxon>
        <taxon>Pseudomonadati</taxon>
        <taxon>Pseudomonadota</taxon>
        <taxon>Betaproteobacteria</taxon>
        <taxon>Burkholderiales</taxon>
        <taxon>Alcaligenaceae</taxon>
        <taxon>Orrella</taxon>
    </lineage>
</organism>
<gene>
    <name evidence="1" type="ORF">DBV39_10195</name>
</gene>
<protein>
    <submittedName>
        <fullName evidence="1">Uncharacterized protein</fullName>
    </submittedName>
</protein>
<accession>A0A2R4XJT0</accession>
<keyword evidence="2" id="KW-1185">Reference proteome</keyword>
<dbReference type="KEGG" id="boz:DBV39_10195"/>